<name>A0A1B7NT52_9EURO</name>
<accession>A0A1B7NT52</accession>
<sequence length="188" mass="20529">MRTETQTRIWIPAPRGEVLETGPSAVDGRRRVGVRKTNLMGEGGFVGFDVYFALWPEEEDGPGAAGKGSESGRLQIEQVSGWTGDIDLSFESARLSSGLLSVCGAEVRTMDRRGGYCFARRDERDSLPFDARAEDSLVLEREKYSSSSDTITTPIPSQTWANSTFRWPAKHSSGSGSGNTPTAHHPME</sequence>
<evidence type="ECO:0000256" key="1">
    <source>
        <dbReference type="SAM" id="MobiDB-lite"/>
    </source>
</evidence>
<reference evidence="2 3" key="1">
    <citation type="submission" date="2015-07" db="EMBL/GenBank/DDBJ databases">
        <title>Emmonsia species relationships and genome sequence.</title>
        <authorList>
            <person name="Cuomo C.A."/>
            <person name="Schwartz I.S."/>
            <person name="Kenyon C."/>
            <person name="de Hoog G.S."/>
            <person name="Govender N.P."/>
            <person name="Botha A."/>
            <person name="Moreno L."/>
            <person name="de Vries M."/>
            <person name="Munoz J.F."/>
            <person name="Stielow J.B."/>
        </authorList>
    </citation>
    <scope>NUCLEOTIDE SEQUENCE [LARGE SCALE GENOMIC DNA]</scope>
    <source>
        <strain evidence="2 3">CBS 136260</strain>
    </source>
</reference>
<organism evidence="2 3">
    <name type="scientific">Emergomyces africanus</name>
    <dbReference type="NCBI Taxonomy" id="1955775"/>
    <lineage>
        <taxon>Eukaryota</taxon>
        <taxon>Fungi</taxon>
        <taxon>Dikarya</taxon>
        <taxon>Ascomycota</taxon>
        <taxon>Pezizomycotina</taxon>
        <taxon>Eurotiomycetes</taxon>
        <taxon>Eurotiomycetidae</taxon>
        <taxon>Onygenales</taxon>
        <taxon>Ajellomycetaceae</taxon>
        <taxon>Emergomyces</taxon>
    </lineage>
</organism>
<dbReference type="Proteomes" id="UP000091918">
    <property type="component" value="Unassembled WGS sequence"/>
</dbReference>
<feature type="compositionally biased region" description="Polar residues" evidence="1">
    <location>
        <begin position="172"/>
        <end position="182"/>
    </location>
</feature>
<evidence type="ECO:0000313" key="2">
    <source>
        <dbReference type="EMBL" id="OAX79972.1"/>
    </source>
</evidence>
<proteinExistence type="predicted"/>
<evidence type="ECO:0000313" key="3">
    <source>
        <dbReference type="Proteomes" id="UP000091918"/>
    </source>
</evidence>
<gene>
    <name evidence="2" type="ORF">ACJ72_05703</name>
</gene>
<comment type="caution">
    <text evidence="2">The sequence shown here is derived from an EMBL/GenBank/DDBJ whole genome shotgun (WGS) entry which is preliminary data.</text>
</comment>
<feature type="region of interest" description="Disordered" evidence="1">
    <location>
        <begin position="166"/>
        <end position="188"/>
    </location>
</feature>
<dbReference type="AlphaFoldDB" id="A0A1B7NT52"/>
<dbReference type="EMBL" id="LGUA01000835">
    <property type="protein sequence ID" value="OAX79972.1"/>
    <property type="molecule type" value="Genomic_DNA"/>
</dbReference>
<protein>
    <submittedName>
        <fullName evidence="2">Uncharacterized protein</fullName>
    </submittedName>
</protein>
<keyword evidence="3" id="KW-1185">Reference proteome</keyword>